<reference evidence="6 7" key="1">
    <citation type="submission" date="2020-10" db="EMBL/GenBank/DDBJ databases">
        <title>Pygocentrus nattereri (red-bellied piranha) genome, fPygNat1, primary haplotype.</title>
        <authorList>
            <person name="Myers G."/>
            <person name="Meyer A."/>
            <person name="Karagic N."/>
            <person name="Pippel M."/>
            <person name="Winkler S."/>
            <person name="Tracey A."/>
            <person name="Wood J."/>
            <person name="Formenti G."/>
            <person name="Howe K."/>
            <person name="Fedrigo O."/>
            <person name="Jarvis E.D."/>
        </authorList>
    </citation>
    <scope>NUCLEOTIDE SEQUENCE [LARGE SCALE GENOMIC DNA]</scope>
</reference>
<dbReference type="PANTHER" id="PTHR11486">
    <property type="entry name" value="FIBROBLAST GROWTH FACTOR"/>
    <property type="match status" value="1"/>
</dbReference>
<evidence type="ECO:0000256" key="4">
    <source>
        <dbReference type="RuleBase" id="RU049442"/>
    </source>
</evidence>
<evidence type="ECO:0000256" key="1">
    <source>
        <dbReference type="ARBA" id="ARBA00004613"/>
    </source>
</evidence>
<dbReference type="STRING" id="42514.ENSPNAP00000036090"/>
<evidence type="ECO:0000313" key="7">
    <source>
        <dbReference type="Proteomes" id="UP001501920"/>
    </source>
</evidence>
<evidence type="ECO:0000256" key="2">
    <source>
        <dbReference type="ARBA" id="ARBA00007936"/>
    </source>
</evidence>
<keyword evidence="7" id="KW-1185">Reference proteome</keyword>
<dbReference type="OrthoDB" id="5987799at2759"/>
<feature type="region of interest" description="Disordered" evidence="5">
    <location>
        <begin position="1"/>
        <end position="27"/>
    </location>
</feature>
<dbReference type="InterPro" id="IPR002209">
    <property type="entry name" value="Fibroblast_GF_fam"/>
</dbReference>
<dbReference type="AlphaFoldDB" id="A0A3B4EJM0"/>
<dbReference type="GO" id="GO:0005576">
    <property type="term" value="C:extracellular region"/>
    <property type="evidence" value="ECO:0007669"/>
    <property type="project" value="UniProtKB-SubCell"/>
</dbReference>
<comment type="similarity">
    <text evidence="2 4">Belongs to the heparin-binding growth factors family.</text>
</comment>
<dbReference type="Ensembl" id="ENSPNAT00000030054.2">
    <property type="protein sequence ID" value="ENSPNAP00000036090.2"/>
    <property type="gene ID" value="ENSPNAG00000026613.2"/>
</dbReference>
<dbReference type="GeneID" id="108429387"/>
<dbReference type="CTD" id="100005049"/>
<keyword evidence="3" id="KW-0964">Secreted</keyword>
<dbReference type="SMART" id="SM00442">
    <property type="entry name" value="FGF"/>
    <property type="match status" value="1"/>
</dbReference>
<comment type="subcellular location">
    <subcellularLocation>
        <location evidence="1">Secreted</location>
    </subcellularLocation>
</comment>
<accession>A0A3B4EJM0</accession>
<protein>
    <recommendedName>
        <fullName evidence="4">Fibroblast growth factor</fullName>
        <shortName evidence="4">FGF</shortName>
    </recommendedName>
</protein>
<dbReference type="InterPro" id="IPR008996">
    <property type="entry name" value="IL1/FGF"/>
</dbReference>
<evidence type="ECO:0000256" key="3">
    <source>
        <dbReference type="ARBA" id="ARBA00022525"/>
    </source>
</evidence>
<name>A0A3B4EJM0_PYGNA</name>
<dbReference type="PRINTS" id="PR00263">
    <property type="entry name" value="HBGFFGF"/>
</dbReference>
<dbReference type="Pfam" id="PF00167">
    <property type="entry name" value="FGF"/>
    <property type="match status" value="1"/>
</dbReference>
<dbReference type="PRINTS" id="PR00262">
    <property type="entry name" value="IL1HBGF"/>
</dbReference>
<dbReference type="SUPFAM" id="SSF50353">
    <property type="entry name" value="Cytokine"/>
    <property type="match status" value="1"/>
</dbReference>
<evidence type="ECO:0000313" key="6">
    <source>
        <dbReference type="Ensembl" id="ENSPNAP00000036090.2"/>
    </source>
</evidence>
<organism evidence="6 7">
    <name type="scientific">Pygocentrus nattereri</name>
    <name type="common">Red-bellied piranha</name>
    <dbReference type="NCBI Taxonomy" id="42514"/>
    <lineage>
        <taxon>Eukaryota</taxon>
        <taxon>Metazoa</taxon>
        <taxon>Chordata</taxon>
        <taxon>Craniata</taxon>
        <taxon>Vertebrata</taxon>
        <taxon>Euteleostomi</taxon>
        <taxon>Actinopterygii</taxon>
        <taxon>Neopterygii</taxon>
        <taxon>Teleostei</taxon>
        <taxon>Ostariophysi</taxon>
        <taxon>Characiformes</taxon>
        <taxon>Characoidei</taxon>
        <taxon>Pygocentrus</taxon>
    </lineage>
</organism>
<dbReference type="OMA" id="NTYKSKM"/>
<reference evidence="6" key="2">
    <citation type="submission" date="2025-08" db="UniProtKB">
        <authorList>
            <consortium name="Ensembl"/>
        </authorList>
    </citation>
    <scope>IDENTIFICATION</scope>
</reference>
<evidence type="ECO:0000256" key="5">
    <source>
        <dbReference type="SAM" id="MobiDB-lite"/>
    </source>
</evidence>
<dbReference type="RefSeq" id="XP_017556579.2">
    <property type="nucleotide sequence ID" value="XM_017701090.2"/>
</dbReference>
<dbReference type="GO" id="GO:0008083">
    <property type="term" value="F:growth factor activity"/>
    <property type="evidence" value="ECO:0007669"/>
    <property type="project" value="InterPro"/>
</dbReference>
<dbReference type="Gene3D" id="2.80.10.50">
    <property type="match status" value="1"/>
</dbReference>
<proteinExistence type="inferred from homology"/>
<dbReference type="PROSITE" id="PS00247">
    <property type="entry name" value="HBGF_FGF"/>
    <property type="match status" value="1"/>
</dbReference>
<dbReference type="Proteomes" id="UP001501920">
    <property type="component" value="Chromosome 16"/>
</dbReference>
<sequence>MRDTLGLLSQGGWTGPDRAQSGPADTMSEGHVTVLNVEQSQPASSPLKRLYCKNEGHHLRVLPSGAVDGSRHHNDVHTVLKVKSVSVGVVVIKGHETGRYLAMDKSGKLYGASTLNDECYFIEKYEENHYNTYRSHKYQQLGDWYMGIKKSGQTKNGSKTHKGQNAVYFLPIPIQ</sequence>
<dbReference type="GeneTree" id="ENSGT00940000165035"/>
<reference evidence="6" key="3">
    <citation type="submission" date="2025-09" db="UniProtKB">
        <authorList>
            <consortium name="Ensembl"/>
        </authorList>
    </citation>
    <scope>IDENTIFICATION</scope>
</reference>